<evidence type="ECO:0000313" key="3">
    <source>
        <dbReference type="Proteomes" id="UP001066276"/>
    </source>
</evidence>
<feature type="compositionally biased region" description="Basic and acidic residues" evidence="1">
    <location>
        <begin position="53"/>
        <end position="67"/>
    </location>
</feature>
<dbReference type="AlphaFoldDB" id="A0AAV7UP51"/>
<comment type="caution">
    <text evidence="2">The sequence shown here is derived from an EMBL/GenBank/DDBJ whole genome shotgun (WGS) entry which is preliminary data.</text>
</comment>
<organism evidence="2 3">
    <name type="scientific">Pleurodeles waltl</name>
    <name type="common">Iberian ribbed newt</name>
    <dbReference type="NCBI Taxonomy" id="8319"/>
    <lineage>
        <taxon>Eukaryota</taxon>
        <taxon>Metazoa</taxon>
        <taxon>Chordata</taxon>
        <taxon>Craniata</taxon>
        <taxon>Vertebrata</taxon>
        <taxon>Euteleostomi</taxon>
        <taxon>Amphibia</taxon>
        <taxon>Batrachia</taxon>
        <taxon>Caudata</taxon>
        <taxon>Salamandroidea</taxon>
        <taxon>Salamandridae</taxon>
        <taxon>Pleurodelinae</taxon>
        <taxon>Pleurodeles</taxon>
    </lineage>
</organism>
<proteinExistence type="predicted"/>
<protein>
    <submittedName>
        <fullName evidence="2">Uncharacterized protein</fullName>
    </submittedName>
</protein>
<sequence length="98" mass="11219">MESLPRRVLYWGPHLARSDIGQAHRVPGQRRERRPEVAEPPRVFWIMGPSQGGRERGELPHSTEGRSHPLARPGRSGIDEANVPDRRCYGDWKRQSST</sequence>
<evidence type="ECO:0000256" key="1">
    <source>
        <dbReference type="SAM" id="MobiDB-lite"/>
    </source>
</evidence>
<dbReference type="Proteomes" id="UP001066276">
    <property type="component" value="Chromosome 3_1"/>
</dbReference>
<gene>
    <name evidence="2" type="ORF">NDU88_007094</name>
</gene>
<evidence type="ECO:0000313" key="2">
    <source>
        <dbReference type="EMBL" id="KAJ1190356.1"/>
    </source>
</evidence>
<reference evidence="2" key="1">
    <citation type="journal article" date="2022" name="bioRxiv">
        <title>Sequencing and chromosome-scale assembly of the giantPleurodeles waltlgenome.</title>
        <authorList>
            <person name="Brown T."/>
            <person name="Elewa A."/>
            <person name="Iarovenko S."/>
            <person name="Subramanian E."/>
            <person name="Araus A.J."/>
            <person name="Petzold A."/>
            <person name="Susuki M."/>
            <person name="Suzuki K.-i.T."/>
            <person name="Hayashi T."/>
            <person name="Toyoda A."/>
            <person name="Oliveira C."/>
            <person name="Osipova E."/>
            <person name="Leigh N.D."/>
            <person name="Simon A."/>
            <person name="Yun M.H."/>
        </authorList>
    </citation>
    <scope>NUCLEOTIDE SEQUENCE</scope>
    <source>
        <strain evidence="2">20211129_DDA</strain>
        <tissue evidence="2">Liver</tissue>
    </source>
</reference>
<feature type="compositionally biased region" description="Basic and acidic residues" evidence="1">
    <location>
        <begin position="83"/>
        <end position="98"/>
    </location>
</feature>
<feature type="compositionally biased region" description="Basic and acidic residues" evidence="1">
    <location>
        <begin position="29"/>
        <end position="39"/>
    </location>
</feature>
<accession>A0AAV7UP51</accession>
<name>A0AAV7UP51_PLEWA</name>
<dbReference type="EMBL" id="JANPWB010000005">
    <property type="protein sequence ID" value="KAJ1190356.1"/>
    <property type="molecule type" value="Genomic_DNA"/>
</dbReference>
<keyword evidence="3" id="KW-1185">Reference proteome</keyword>
<feature type="region of interest" description="Disordered" evidence="1">
    <location>
        <begin position="18"/>
        <end position="98"/>
    </location>
</feature>